<keyword evidence="2" id="KW-1185">Reference proteome</keyword>
<organism evidence="1 2">
    <name type="scientific">Trichoderma asperellum (strain ATCC 204424 / CBS 433.97 / NBRC 101777)</name>
    <dbReference type="NCBI Taxonomy" id="1042311"/>
    <lineage>
        <taxon>Eukaryota</taxon>
        <taxon>Fungi</taxon>
        <taxon>Dikarya</taxon>
        <taxon>Ascomycota</taxon>
        <taxon>Pezizomycotina</taxon>
        <taxon>Sordariomycetes</taxon>
        <taxon>Hypocreomycetidae</taxon>
        <taxon>Hypocreales</taxon>
        <taxon>Hypocreaceae</taxon>
        <taxon>Trichoderma</taxon>
    </lineage>
</organism>
<gene>
    <name evidence="1" type="ORF">M441DRAFT_439183</name>
</gene>
<dbReference type="AlphaFoldDB" id="A0A2T3Z3Y3"/>
<sequence length="118" mass="12852">MFHVPAGGVKSVIVVQPFLLGFRASSWQRPPMSCDLGCVGEWAGGDSDCGGVVGGRKCGRGRLVACTRGPEIEMRRQEEVASSQYSVRSRGKWTVLFAMDQGDSGRDEENMRRGEVLD</sequence>
<proteinExistence type="predicted"/>
<evidence type="ECO:0000313" key="1">
    <source>
        <dbReference type="EMBL" id="PTB39513.1"/>
    </source>
</evidence>
<dbReference type="EMBL" id="KZ679264">
    <property type="protein sequence ID" value="PTB39513.1"/>
    <property type="molecule type" value="Genomic_DNA"/>
</dbReference>
<accession>A0A2T3Z3Y3</accession>
<protein>
    <submittedName>
        <fullName evidence="1">Uncharacterized protein</fullName>
    </submittedName>
</protein>
<name>A0A2T3Z3Y3_TRIA4</name>
<dbReference type="Proteomes" id="UP000240493">
    <property type="component" value="Unassembled WGS sequence"/>
</dbReference>
<reference evidence="1 2" key="1">
    <citation type="submission" date="2016-07" db="EMBL/GenBank/DDBJ databases">
        <title>Multiple horizontal gene transfer events from other fungi enriched the ability of initially mycotrophic Trichoderma (Ascomycota) to feed on dead plant biomass.</title>
        <authorList>
            <consortium name="DOE Joint Genome Institute"/>
            <person name="Aerts A."/>
            <person name="Atanasova L."/>
            <person name="Chenthamara K."/>
            <person name="Zhang J."/>
            <person name="Grujic M."/>
            <person name="Henrissat B."/>
            <person name="Kuo A."/>
            <person name="Salamov A."/>
            <person name="Lipzen A."/>
            <person name="Labutti K."/>
            <person name="Barry K."/>
            <person name="Miao Y."/>
            <person name="Rahimi M.J."/>
            <person name="Shen Q."/>
            <person name="Grigoriev I.V."/>
            <person name="Kubicek C.P."/>
            <person name="Druzhinina I.S."/>
        </authorList>
    </citation>
    <scope>NUCLEOTIDE SEQUENCE [LARGE SCALE GENOMIC DNA]</scope>
    <source>
        <strain evidence="1 2">CBS 433.97</strain>
    </source>
</reference>
<evidence type="ECO:0000313" key="2">
    <source>
        <dbReference type="Proteomes" id="UP000240493"/>
    </source>
</evidence>